<keyword evidence="3" id="KW-0106">Calcium</keyword>
<dbReference type="InterPro" id="IPR002931">
    <property type="entry name" value="Transglutaminase-like"/>
</dbReference>
<evidence type="ECO:0000313" key="7">
    <source>
        <dbReference type="Proteomes" id="UP001186944"/>
    </source>
</evidence>
<evidence type="ECO:0000259" key="5">
    <source>
        <dbReference type="SMART" id="SM00460"/>
    </source>
</evidence>
<sequence length="683" mass="78438">MSRRRADNTTGGGSLPPKRGRYRLRPLRNRPYYGYGLNITNPVIDDEGRKNNLDTEDFLAETIVLKESKKYGKALNLIKIAVFGKSVQEHHTYDYKHPDIILRRGQPFTIEIEFDRVISKKDIATLEFAYGRTPLESKGTNNRLDIDLQNKKKTTNINGWGVEVLDVDETKVRCTVWTTADSSIGIYRLFTDTRISGNSKPEARVIKEYKNRKLILLFNAWEQDDTVYMEGEDKRQEYVKNDTGLIWGGNAWKHEGWAWNFGQFERPVLDVTLSLLEKVDTTNVAMSSPVQVTRLLSALANSSDEDGVLEGRWEDKWPKNCKLPWEWVSSVDILKEFDKTQKSVQFGQCWVFSGILTSMCRALGIPTRSVTNFESAHDYDQSMTIDTHIDDDGDPIEHLDDSIWNFHVWNECWFKRNDLPEGNDGWQLVDATPQEASEKIMRCGPAPLAAIKEGRVYLNYDVGFAFAEVNGDKIRWRRQEDGTLEVIGIDKNAIGKKISTKQVGSDEREDLTLQYKYPEGSKDERRVVESVNQFSGNTRKRNIYREYDTTPEFKIEVDTPEDTLIGNDFEIGIKVKNLTKKKASTKIRATVIYKLYTGVPGKRLTGFMSEDDIKANGSKEVSVAVSLKDYKQYINPDGSFKIFVTARNMETRKVKVYERIFSLRNPDILIEVIINQLFTKVYN</sequence>
<feature type="binding site" evidence="3">
    <location>
        <position position="472"/>
    </location>
    <ligand>
        <name>Ca(2+)</name>
        <dbReference type="ChEBI" id="CHEBI:29108"/>
    </ligand>
</feature>
<feature type="active site" evidence="2">
    <location>
        <position position="430"/>
    </location>
</feature>
<comment type="similarity">
    <text evidence="1">Belongs to the transglutaminase superfamily. Transglutaminase family.</text>
</comment>
<keyword evidence="7" id="KW-1185">Reference proteome</keyword>
<dbReference type="SUPFAM" id="SSF81296">
    <property type="entry name" value="E set domains"/>
    <property type="match status" value="1"/>
</dbReference>
<protein>
    <recommendedName>
        <fullName evidence="5">Transglutaminase-like domain-containing protein</fullName>
    </recommendedName>
</protein>
<dbReference type="SMART" id="SM00460">
    <property type="entry name" value="TGc"/>
    <property type="match status" value="1"/>
</dbReference>
<dbReference type="InterPro" id="IPR036985">
    <property type="entry name" value="Transglutaminase-like_sf"/>
</dbReference>
<comment type="cofactor">
    <cofactor evidence="3">
        <name>Ca(2+)</name>
        <dbReference type="ChEBI" id="CHEBI:29108"/>
    </cofactor>
    <text evidence="3">Binds 1 Ca(2+) ion per subunit.</text>
</comment>
<dbReference type="Pfam" id="PF01841">
    <property type="entry name" value="Transglut_core"/>
    <property type="match status" value="1"/>
</dbReference>
<dbReference type="InterPro" id="IPR014756">
    <property type="entry name" value="Ig_E-set"/>
</dbReference>
<evidence type="ECO:0000256" key="1">
    <source>
        <dbReference type="ARBA" id="ARBA00005968"/>
    </source>
</evidence>
<dbReference type="GO" id="GO:0046872">
    <property type="term" value="F:metal ion binding"/>
    <property type="evidence" value="ECO:0007669"/>
    <property type="project" value="UniProtKB-KW"/>
</dbReference>
<dbReference type="PIRSF" id="PIRSF000459">
    <property type="entry name" value="TGM_EBP42"/>
    <property type="match status" value="1"/>
</dbReference>
<keyword evidence="3" id="KW-0479">Metal-binding</keyword>
<feature type="binding site" evidence="3">
    <location>
        <position position="524"/>
    </location>
    <ligand>
        <name>Ca(2+)</name>
        <dbReference type="ChEBI" id="CHEBI:29108"/>
    </ligand>
</feature>
<feature type="active site" evidence="2">
    <location>
        <position position="349"/>
    </location>
</feature>
<dbReference type="PANTHER" id="PTHR11590:SF40">
    <property type="entry name" value="HEMOCYTE PROTEIN-GLUTAMINE GAMMA-GLUTAMYLTRANSFERASE-LIKE PROTEIN"/>
    <property type="match status" value="1"/>
</dbReference>
<dbReference type="SUPFAM" id="SSF49309">
    <property type="entry name" value="Transglutaminase, two C-terminal domains"/>
    <property type="match status" value="1"/>
</dbReference>
<dbReference type="PANTHER" id="PTHR11590">
    <property type="entry name" value="PROTEIN-GLUTAMINE GAMMA-GLUTAMYLTRANSFERASE"/>
    <property type="match status" value="1"/>
</dbReference>
<evidence type="ECO:0000256" key="4">
    <source>
        <dbReference type="SAM" id="MobiDB-lite"/>
    </source>
</evidence>
<dbReference type="EMBL" id="VSWD01000012">
    <property type="protein sequence ID" value="KAK3085280.1"/>
    <property type="molecule type" value="Genomic_DNA"/>
</dbReference>
<accession>A0AA88XGR9</accession>
<dbReference type="InterPro" id="IPR013783">
    <property type="entry name" value="Ig-like_fold"/>
</dbReference>
<gene>
    <name evidence="6" type="ORF">FSP39_000994</name>
</gene>
<feature type="active site" evidence="2">
    <location>
        <position position="407"/>
    </location>
</feature>
<comment type="caution">
    <text evidence="6">The sequence shown here is derived from an EMBL/GenBank/DDBJ whole genome shotgun (WGS) entry which is preliminary data.</text>
</comment>
<dbReference type="SUPFAM" id="SSF54001">
    <property type="entry name" value="Cysteine proteinases"/>
    <property type="match status" value="1"/>
</dbReference>
<organism evidence="6 7">
    <name type="scientific">Pinctada imbricata</name>
    <name type="common">Atlantic pearl-oyster</name>
    <name type="synonym">Pinctada martensii</name>
    <dbReference type="NCBI Taxonomy" id="66713"/>
    <lineage>
        <taxon>Eukaryota</taxon>
        <taxon>Metazoa</taxon>
        <taxon>Spiralia</taxon>
        <taxon>Lophotrochozoa</taxon>
        <taxon>Mollusca</taxon>
        <taxon>Bivalvia</taxon>
        <taxon>Autobranchia</taxon>
        <taxon>Pteriomorphia</taxon>
        <taxon>Pterioida</taxon>
        <taxon>Pterioidea</taxon>
        <taxon>Pteriidae</taxon>
        <taxon>Pinctada</taxon>
    </lineage>
</organism>
<dbReference type="Gene3D" id="2.60.40.10">
    <property type="entry name" value="Immunoglobulins"/>
    <property type="match status" value="2"/>
</dbReference>
<name>A0AA88XGR9_PINIB</name>
<feature type="binding site" evidence="3">
    <location>
        <position position="519"/>
    </location>
    <ligand>
        <name>Ca(2+)</name>
        <dbReference type="ChEBI" id="CHEBI:29108"/>
    </ligand>
</feature>
<dbReference type="Pfam" id="PF00868">
    <property type="entry name" value="Transglut_N"/>
    <property type="match status" value="1"/>
</dbReference>
<dbReference type="InterPro" id="IPR050779">
    <property type="entry name" value="Transglutaminase"/>
</dbReference>
<dbReference type="AlphaFoldDB" id="A0AA88XGR9"/>
<dbReference type="Gene3D" id="3.90.260.10">
    <property type="entry name" value="Transglutaminase-like"/>
    <property type="match status" value="1"/>
</dbReference>
<evidence type="ECO:0000313" key="6">
    <source>
        <dbReference type="EMBL" id="KAK3085280.1"/>
    </source>
</evidence>
<dbReference type="InterPro" id="IPR023608">
    <property type="entry name" value="Transglutaminase_animal"/>
</dbReference>
<reference evidence="6" key="1">
    <citation type="submission" date="2019-08" db="EMBL/GenBank/DDBJ databases">
        <title>The improved chromosome-level genome for the pearl oyster Pinctada fucata martensii using PacBio sequencing and Hi-C.</title>
        <authorList>
            <person name="Zheng Z."/>
        </authorList>
    </citation>
    <scope>NUCLEOTIDE SEQUENCE</scope>
    <source>
        <strain evidence="6">ZZ-2019</strain>
        <tissue evidence="6">Adductor muscle</tissue>
    </source>
</reference>
<evidence type="ECO:0000256" key="3">
    <source>
        <dbReference type="PIRSR" id="PIRSR000459-2"/>
    </source>
</evidence>
<dbReference type="InterPro" id="IPR001102">
    <property type="entry name" value="Transglutaminase_N"/>
</dbReference>
<feature type="binding site" evidence="3">
    <location>
        <position position="470"/>
    </location>
    <ligand>
        <name>Ca(2+)</name>
        <dbReference type="ChEBI" id="CHEBI:29108"/>
    </ligand>
</feature>
<proteinExistence type="inferred from homology"/>
<feature type="region of interest" description="Disordered" evidence="4">
    <location>
        <begin position="1"/>
        <end position="22"/>
    </location>
</feature>
<dbReference type="FunFam" id="3.90.260.10:FF:000002">
    <property type="entry name" value="Erythrocyte membrane protein band 4.2"/>
    <property type="match status" value="1"/>
</dbReference>
<dbReference type="InterPro" id="IPR036238">
    <property type="entry name" value="Transglutaminase_C_sf"/>
</dbReference>
<feature type="domain" description="Transglutaminase-like" evidence="5">
    <location>
        <begin position="341"/>
        <end position="433"/>
    </location>
</feature>
<dbReference type="Proteomes" id="UP001186944">
    <property type="component" value="Unassembled WGS sequence"/>
</dbReference>
<dbReference type="InterPro" id="IPR038765">
    <property type="entry name" value="Papain-like_cys_pep_sf"/>
</dbReference>
<dbReference type="GO" id="GO:0003810">
    <property type="term" value="F:protein-glutamine gamma-glutamyltransferase activity"/>
    <property type="evidence" value="ECO:0007669"/>
    <property type="project" value="InterPro"/>
</dbReference>
<evidence type="ECO:0000256" key="2">
    <source>
        <dbReference type="PIRSR" id="PIRSR000459-1"/>
    </source>
</evidence>